<feature type="signal peptide" evidence="2">
    <location>
        <begin position="1"/>
        <end position="23"/>
    </location>
</feature>
<accession>A0A5C6AGB4</accession>
<gene>
    <name evidence="3" type="ORF">Pla52n_49600</name>
</gene>
<name>A0A5C6AGB4_9BACT</name>
<dbReference type="InterPro" id="IPR013424">
    <property type="entry name" value="Ice-binding_C"/>
</dbReference>
<dbReference type="NCBIfam" id="TIGR02595">
    <property type="entry name" value="PEP_CTERM"/>
    <property type="match status" value="1"/>
</dbReference>
<dbReference type="EMBL" id="SJPN01000006">
    <property type="protein sequence ID" value="TWT98446.1"/>
    <property type="molecule type" value="Genomic_DNA"/>
</dbReference>
<evidence type="ECO:0008006" key="5">
    <source>
        <dbReference type="Google" id="ProtNLM"/>
    </source>
</evidence>
<evidence type="ECO:0000313" key="4">
    <source>
        <dbReference type="Proteomes" id="UP000320176"/>
    </source>
</evidence>
<evidence type="ECO:0000313" key="3">
    <source>
        <dbReference type="EMBL" id="TWT98446.1"/>
    </source>
</evidence>
<dbReference type="AlphaFoldDB" id="A0A5C6AGB4"/>
<evidence type="ECO:0000256" key="2">
    <source>
        <dbReference type="SAM" id="SignalP"/>
    </source>
</evidence>
<feature type="transmembrane region" description="Helical" evidence="1">
    <location>
        <begin position="217"/>
        <end position="235"/>
    </location>
</feature>
<dbReference type="PROSITE" id="PS51257">
    <property type="entry name" value="PROKAR_LIPOPROTEIN"/>
    <property type="match status" value="1"/>
</dbReference>
<keyword evidence="2" id="KW-0732">Signal</keyword>
<comment type="caution">
    <text evidence="3">The sequence shown here is derived from an EMBL/GenBank/DDBJ whole genome shotgun (WGS) entry which is preliminary data.</text>
</comment>
<protein>
    <recommendedName>
        <fullName evidence="5">PEP-CTERM protein-sorting domain-containing protein</fullName>
    </recommendedName>
</protein>
<organism evidence="3 4">
    <name type="scientific">Stieleria varia</name>
    <dbReference type="NCBI Taxonomy" id="2528005"/>
    <lineage>
        <taxon>Bacteria</taxon>
        <taxon>Pseudomonadati</taxon>
        <taxon>Planctomycetota</taxon>
        <taxon>Planctomycetia</taxon>
        <taxon>Pirellulales</taxon>
        <taxon>Pirellulaceae</taxon>
        <taxon>Stieleria</taxon>
    </lineage>
</organism>
<dbReference type="RefSeq" id="WP_146522022.1">
    <property type="nucleotide sequence ID" value="NZ_CP151726.1"/>
</dbReference>
<dbReference type="Proteomes" id="UP000320176">
    <property type="component" value="Unassembled WGS sequence"/>
</dbReference>
<keyword evidence="1" id="KW-0472">Membrane</keyword>
<evidence type="ECO:0000256" key="1">
    <source>
        <dbReference type="SAM" id="Phobius"/>
    </source>
</evidence>
<keyword evidence="1" id="KW-0812">Transmembrane</keyword>
<keyword evidence="1" id="KW-1133">Transmembrane helix</keyword>
<reference evidence="3 4" key="1">
    <citation type="submission" date="2019-02" db="EMBL/GenBank/DDBJ databases">
        <title>Deep-cultivation of Planctomycetes and their phenomic and genomic characterization uncovers novel biology.</title>
        <authorList>
            <person name="Wiegand S."/>
            <person name="Jogler M."/>
            <person name="Boedeker C."/>
            <person name="Pinto D."/>
            <person name="Vollmers J."/>
            <person name="Rivas-Marin E."/>
            <person name="Kohn T."/>
            <person name="Peeters S.H."/>
            <person name="Heuer A."/>
            <person name="Rast P."/>
            <person name="Oberbeckmann S."/>
            <person name="Bunk B."/>
            <person name="Jeske O."/>
            <person name="Meyerdierks A."/>
            <person name="Storesund J.E."/>
            <person name="Kallscheuer N."/>
            <person name="Luecker S."/>
            <person name="Lage O.M."/>
            <person name="Pohl T."/>
            <person name="Merkel B.J."/>
            <person name="Hornburger P."/>
            <person name="Mueller R.-W."/>
            <person name="Bruemmer F."/>
            <person name="Labrenz M."/>
            <person name="Spormann A.M."/>
            <person name="Op Den Camp H."/>
            <person name="Overmann J."/>
            <person name="Amann R."/>
            <person name="Jetten M.S.M."/>
            <person name="Mascher T."/>
            <person name="Medema M.H."/>
            <person name="Devos D.P."/>
            <person name="Kaster A.-K."/>
            <person name="Ovreas L."/>
            <person name="Rohde M."/>
            <person name="Galperin M.Y."/>
            <person name="Jogler C."/>
        </authorList>
    </citation>
    <scope>NUCLEOTIDE SEQUENCE [LARGE SCALE GENOMIC DNA]</scope>
    <source>
        <strain evidence="3 4">Pla52n</strain>
    </source>
</reference>
<keyword evidence="4" id="KW-1185">Reference proteome</keyword>
<feature type="chain" id="PRO_5022679648" description="PEP-CTERM protein-sorting domain-containing protein" evidence="2">
    <location>
        <begin position="24"/>
        <end position="240"/>
    </location>
</feature>
<proteinExistence type="predicted"/>
<sequence precursor="true">MNRLVLISAVVVGCGCFPMISSAAIVSTSSLTVYGANTSATQQIVDFDSTASGTSLNALSGITFTETNGDVLMISDAGGDALANGPTFGINSVSNFVNRENPIGVIPPTVTFDETSEVVFDFDQAQNSVGLFVYFDRFNPINAGTIALSTTGGLATVSVGTALEQEDLPVNDTAYFLGLYDDGGNNSISQVRLTTQLGSGTMRYVFDHVMLGQVSAVPEPSAFILLTLIGGIMAVRRRRV</sequence>